<evidence type="ECO:0000256" key="5">
    <source>
        <dbReference type="ARBA" id="ARBA00023242"/>
    </source>
</evidence>
<evidence type="ECO:0000256" key="3">
    <source>
        <dbReference type="ARBA" id="ARBA00022694"/>
    </source>
</evidence>
<dbReference type="GO" id="GO:0005634">
    <property type="term" value="C:nucleus"/>
    <property type="evidence" value="ECO:0007669"/>
    <property type="project" value="UniProtKB-SubCell"/>
</dbReference>
<dbReference type="GO" id="GO:0106004">
    <property type="term" value="P:tRNA (guanine-N7)-methylation"/>
    <property type="evidence" value="ECO:0007669"/>
    <property type="project" value="UniProtKB-UniRule"/>
</dbReference>
<reference evidence="9" key="1">
    <citation type="submission" date="2022-07" db="EMBL/GenBank/DDBJ databases">
        <title>Genome Sequence of Leucocoprinus birnbaumii.</title>
        <authorList>
            <person name="Buettner E."/>
        </authorList>
    </citation>
    <scope>NUCLEOTIDE SEQUENCE</scope>
    <source>
        <strain evidence="9">VT141</strain>
    </source>
</reference>
<evidence type="ECO:0000313" key="10">
    <source>
        <dbReference type="Proteomes" id="UP001213000"/>
    </source>
</evidence>
<keyword evidence="4 6" id="KW-0677">Repeat</keyword>
<comment type="subcellular location">
    <subcellularLocation>
        <location evidence="1 6">Nucleus</location>
    </subcellularLocation>
</comment>
<proteinExistence type="inferred from homology"/>
<dbReference type="InterPro" id="IPR015943">
    <property type="entry name" value="WD40/YVTN_repeat-like_dom_sf"/>
</dbReference>
<dbReference type="EMBL" id="JANIEX010001218">
    <property type="protein sequence ID" value="KAJ3560198.1"/>
    <property type="molecule type" value="Genomic_DNA"/>
</dbReference>
<dbReference type="InterPro" id="IPR028884">
    <property type="entry name" value="Trm82"/>
</dbReference>
<evidence type="ECO:0000256" key="4">
    <source>
        <dbReference type="ARBA" id="ARBA00022737"/>
    </source>
</evidence>
<keyword evidence="2 6" id="KW-0853">WD repeat</keyword>
<dbReference type="SMART" id="SM00320">
    <property type="entry name" value="WD40"/>
    <property type="match status" value="3"/>
</dbReference>
<dbReference type="InterPro" id="IPR036322">
    <property type="entry name" value="WD40_repeat_dom_sf"/>
</dbReference>
<comment type="pathway">
    <text evidence="6">tRNA modification; N(7)-methylguanine-tRNA biosynthesis.</text>
</comment>
<feature type="region of interest" description="Disordered" evidence="8">
    <location>
        <begin position="429"/>
        <end position="528"/>
    </location>
</feature>
<dbReference type="GO" id="GO:0005829">
    <property type="term" value="C:cytosol"/>
    <property type="evidence" value="ECO:0007669"/>
    <property type="project" value="TreeGrafter"/>
</dbReference>
<name>A0AAD5VN92_9AGAR</name>
<dbReference type="GO" id="GO:0043527">
    <property type="term" value="C:tRNA methyltransferase complex"/>
    <property type="evidence" value="ECO:0007669"/>
    <property type="project" value="TreeGrafter"/>
</dbReference>
<evidence type="ECO:0000256" key="7">
    <source>
        <dbReference type="PROSITE-ProRule" id="PRU00221"/>
    </source>
</evidence>
<organism evidence="9 10">
    <name type="scientific">Leucocoprinus birnbaumii</name>
    <dbReference type="NCBI Taxonomy" id="56174"/>
    <lineage>
        <taxon>Eukaryota</taxon>
        <taxon>Fungi</taxon>
        <taxon>Dikarya</taxon>
        <taxon>Basidiomycota</taxon>
        <taxon>Agaricomycotina</taxon>
        <taxon>Agaricomycetes</taxon>
        <taxon>Agaricomycetidae</taxon>
        <taxon>Agaricales</taxon>
        <taxon>Agaricineae</taxon>
        <taxon>Agaricaceae</taxon>
        <taxon>Leucocoprinus</taxon>
    </lineage>
</organism>
<evidence type="ECO:0000256" key="8">
    <source>
        <dbReference type="SAM" id="MobiDB-lite"/>
    </source>
</evidence>
<evidence type="ECO:0000256" key="2">
    <source>
        <dbReference type="ARBA" id="ARBA00022574"/>
    </source>
</evidence>
<comment type="similarity">
    <text evidence="6">Belongs to the WD repeat TRM82 family.</text>
</comment>
<evidence type="ECO:0008006" key="11">
    <source>
        <dbReference type="Google" id="ProtNLM"/>
    </source>
</evidence>
<feature type="compositionally biased region" description="Basic residues" evidence="8">
    <location>
        <begin position="268"/>
        <end position="283"/>
    </location>
</feature>
<evidence type="ECO:0000256" key="1">
    <source>
        <dbReference type="ARBA" id="ARBA00004123"/>
    </source>
</evidence>
<dbReference type="PANTHER" id="PTHR16288:SF0">
    <property type="entry name" value="TRNA (GUANINE-N(7)-)-METHYLTRANSFERASE NON-CATALYTIC SUBUNIT WDR4"/>
    <property type="match status" value="1"/>
</dbReference>
<accession>A0AAD5VN92</accession>
<dbReference type="PANTHER" id="PTHR16288">
    <property type="entry name" value="WD40 REPEAT PROTEIN 4"/>
    <property type="match status" value="1"/>
</dbReference>
<feature type="repeat" description="WD" evidence="7">
    <location>
        <begin position="194"/>
        <end position="236"/>
    </location>
</feature>
<dbReference type="SUPFAM" id="SSF50978">
    <property type="entry name" value="WD40 repeat-like"/>
    <property type="match status" value="1"/>
</dbReference>
<dbReference type="PROSITE" id="PS50082">
    <property type="entry name" value="WD_REPEATS_2"/>
    <property type="match status" value="1"/>
</dbReference>
<sequence>MLVPYSRLFIGTEQAIAVSGGQVYVMDSTIGEVVSRCSILDGTVDKNSKAKGPIVAAAVNETSTHLLTVGENKIMTLWQLPELNLVNERHVVIELPKRPTGLAFTKDSQTILVSDKFGDVFSYPFDFVPPRTKPVHDEFSSHENPSDGQLVLGHASPLNAFLLTNDEKYIITADRDEHIRVSWYPQGYNIEMYCLGHRKYVSAIHIPSFATETLISGGGDPSLKLWDWMSGQCTSEIPIWEAVEPFVLMKSDKRKNSEEDDEEGGSAQKRKGKGKKSKKRAAKKAAQGNKNQGETAENDEEEEAVVIEEKVLVVNKIDSFQTGEVKTVLFSAVGVTALFGFRYPAQPIELFDFGHPVIDFTPDDSGRIWVSLDTSKSSSGGEPAADKTSFVQVTGSLELLQSLNENSVRDTKEKSLDFYADLKGMPKWSEPSKQAAAAEGDDDASESVDSSAATKSLTRREEARMKNKKNVIAKMQKMQSEPTEEKGKIGSVRSIEDVDGDDGEEKREAKRAKSEVGTANDMEVDTVA</sequence>
<evidence type="ECO:0000313" key="9">
    <source>
        <dbReference type="EMBL" id="KAJ3560198.1"/>
    </source>
</evidence>
<dbReference type="Pfam" id="PF00400">
    <property type="entry name" value="WD40"/>
    <property type="match status" value="1"/>
</dbReference>
<dbReference type="AlphaFoldDB" id="A0AAD5VN92"/>
<dbReference type="HAMAP" id="MF_03056">
    <property type="entry name" value="TRM82"/>
    <property type="match status" value="1"/>
</dbReference>
<protein>
    <recommendedName>
        <fullName evidence="11">Transfer RNA methyltransferase 82</fullName>
    </recommendedName>
</protein>
<feature type="compositionally biased region" description="Low complexity" evidence="8">
    <location>
        <begin position="284"/>
        <end position="295"/>
    </location>
</feature>
<keyword evidence="5 6" id="KW-0539">Nucleus</keyword>
<feature type="region of interest" description="Disordered" evidence="8">
    <location>
        <begin position="253"/>
        <end position="302"/>
    </location>
</feature>
<comment type="caution">
    <text evidence="9">The sequence shown here is derived from an EMBL/GenBank/DDBJ whole genome shotgun (WGS) entry which is preliminary data.</text>
</comment>
<comment type="function">
    <text evidence="6">Required for the formation of N(7)-methylguanine at position 46 (m7G46) in tRNA. In the complex, it is required to stabilize and induce conformational changes of the catalytic subunit.</text>
</comment>
<keyword evidence="10" id="KW-1185">Reference proteome</keyword>
<evidence type="ECO:0000256" key="6">
    <source>
        <dbReference type="HAMAP-Rule" id="MF_03056"/>
    </source>
</evidence>
<feature type="compositionally biased region" description="Basic and acidic residues" evidence="8">
    <location>
        <begin position="504"/>
        <end position="514"/>
    </location>
</feature>
<keyword evidence="3 6" id="KW-0819">tRNA processing</keyword>
<gene>
    <name evidence="9" type="ORF">NP233_g10997</name>
</gene>
<dbReference type="Proteomes" id="UP001213000">
    <property type="component" value="Unassembled WGS sequence"/>
</dbReference>
<dbReference type="InterPro" id="IPR001680">
    <property type="entry name" value="WD40_rpt"/>
</dbReference>
<dbReference type="Gene3D" id="2.130.10.10">
    <property type="entry name" value="YVTN repeat-like/Quinoprotein amine dehydrogenase"/>
    <property type="match status" value="1"/>
</dbReference>